<dbReference type="EMBL" id="JACHIN010000005">
    <property type="protein sequence ID" value="MBB5078710.1"/>
    <property type="molecule type" value="Genomic_DNA"/>
</dbReference>
<comment type="caution">
    <text evidence="1">The sequence shown here is derived from an EMBL/GenBank/DDBJ whole genome shotgun (WGS) entry which is preliminary data.</text>
</comment>
<reference evidence="1 2" key="1">
    <citation type="submission" date="2020-08" db="EMBL/GenBank/DDBJ databases">
        <title>Genomic Encyclopedia of Type Strains, Phase IV (KMG-IV): sequencing the most valuable type-strain genomes for metagenomic binning, comparative biology and taxonomic classification.</title>
        <authorList>
            <person name="Goeker M."/>
        </authorList>
    </citation>
    <scope>NUCLEOTIDE SEQUENCE [LARGE SCALE GENOMIC DNA]</scope>
    <source>
        <strain evidence="1 2">DSM 45385</strain>
    </source>
</reference>
<keyword evidence="2" id="KW-1185">Reference proteome</keyword>
<evidence type="ECO:0000313" key="2">
    <source>
        <dbReference type="Proteomes" id="UP000568380"/>
    </source>
</evidence>
<proteinExistence type="predicted"/>
<dbReference type="Proteomes" id="UP000568380">
    <property type="component" value="Unassembled WGS sequence"/>
</dbReference>
<dbReference type="AlphaFoldDB" id="A0A7W8A4J3"/>
<name>A0A7W8A4J3_9ACTN</name>
<gene>
    <name evidence="1" type="ORF">HNR40_004196</name>
</gene>
<evidence type="ECO:0000313" key="1">
    <source>
        <dbReference type="EMBL" id="MBB5078710.1"/>
    </source>
</evidence>
<protein>
    <submittedName>
        <fullName evidence="1">Uncharacterized protein</fullName>
    </submittedName>
</protein>
<sequence length="72" mass="8236">MRGEDEFLHELESEVEVELTATVASRPEEEYALPITEWLFDPTDVEREQIGLRGVLDAIDVLEHEERPDGIA</sequence>
<organism evidence="1 2">
    <name type="scientific">Nonomuraea endophytica</name>
    <dbReference type="NCBI Taxonomy" id="714136"/>
    <lineage>
        <taxon>Bacteria</taxon>
        <taxon>Bacillati</taxon>
        <taxon>Actinomycetota</taxon>
        <taxon>Actinomycetes</taxon>
        <taxon>Streptosporangiales</taxon>
        <taxon>Streptosporangiaceae</taxon>
        <taxon>Nonomuraea</taxon>
    </lineage>
</organism>
<accession>A0A7W8A4J3</accession>
<dbReference type="RefSeq" id="WP_184963673.1">
    <property type="nucleotide sequence ID" value="NZ_JACHIN010000005.1"/>
</dbReference>